<comment type="caution">
    <text evidence="2">The sequence shown here is derived from an EMBL/GenBank/DDBJ whole genome shotgun (WGS) entry which is preliminary data.</text>
</comment>
<evidence type="ECO:0000313" key="3">
    <source>
        <dbReference type="Proteomes" id="UP000286997"/>
    </source>
</evidence>
<dbReference type="PANTHER" id="PTHR42695">
    <property type="entry name" value="GLUTAMINE AMIDOTRANSFERASE YLR126C-RELATED"/>
    <property type="match status" value="1"/>
</dbReference>
<proteinExistence type="predicted"/>
<dbReference type="RefSeq" id="WP_127727169.1">
    <property type="nucleotide sequence ID" value="NZ_SACP01000001.1"/>
</dbReference>
<dbReference type="InterPro" id="IPR017926">
    <property type="entry name" value="GATASE"/>
</dbReference>
<keyword evidence="2" id="KW-0315">Glutamine amidotransferase</keyword>
<dbReference type="InterPro" id="IPR029062">
    <property type="entry name" value="Class_I_gatase-like"/>
</dbReference>
<dbReference type="SUPFAM" id="SSF52317">
    <property type="entry name" value="Class I glutamine amidotransferase-like"/>
    <property type="match status" value="1"/>
</dbReference>
<reference evidence="2 3" key="1">
    <citation type="submission" date="2019-01" db="EMBL/GenBank/DDBJ databases">
        <authorList>
            <person name="Chen W.-M."/>
        </authorList>
    </citation>
    <scope>NUCLEOTIDE SEQUENCE [LARGE SCALE GENOMIC DNA]</scope>
    <source>
        <strain evidence="2 3">TER-1</strain>
    </source>
</reference>
<protein>
    <submittedName>
        <fullName evidence="2">Type 1 glutamine amidotransferase</fullName>
    </submittedName>
</protein>
<dbReference type="Proteomes" id="UP000286997">
    <property type="component" value="Unassembled WGS sequence"/>
</dbReference>
<dbReference type="GO" id="GO:0005829">
    <property type="term" value="C:cytosol"/>
    <property type="evidence" value="ECO:0007669"/>
    <property type="project" value="TreeGrafter"/>
</dbReference>
<accession>A0A3S2VFQ5</accession>
<dbReference type="PROSITE" id="PS51273">
    <property type="entry name" value="GATASE_TYPE_1"/>
    <property type="match status" value="1"/>
</dbReference>
<dbReference type="AlphaFoldDB" id="A0A3S2VFQ5"/>
<sequence>MSNLPETSPVLHLLIADGNDRAGRARHRAARGRSSAESFAAVIADLAPGTACHCLAPADAEADLPPGGLDAYDGLIFTGSTLQIRDATPEVMRQVALMRTALEAGLPVLGSCWGLHVAVAVAGGSVGESPRGPEYGLARGLALTAAGAAHPFLAGRPARYDAPAIHCDAVTALPPDAAVLAANDRLDVQALALRFGAGTFWGTQYHPELDLDDLATLLRLSADEVVAAGLQPDRAAVEAEADDLDALARGPDPARAERRGLGREVLDATRRRREIGNFLGGLVGTRAVGM</sequence>
<keyword evidence="2" id="KW-0808">Transferase</keyword>
<dbReference type="GO" id="GO:0016740">
    <property type="term" value="F:transferase activity"/>
    <property type="evidence" value="ECO:0007669"/>
    <property type="project" value="UniProtKB-KW"/>
</dbReference>
<dbReference type="PANTHER" id="PTHR42695:SF5">
    <property type="entry name" value="GLUTAMINE AMIDOTRANSFERASE YLR126C-RELATED"/>
    <property type="match status" value="1"/>
</dbReference>
<evidence type="ECO:0000259" key="1">
    <source>
        <dbReference type="Pfam" id="PF00117"/>
    </source>
</evidence>
<evidence type="ECO:0000313" key="2">
    <source>
        <dbReference type="EMBL" id="RVU21927.1"/>
    </source>
</evidence>
<dbReference type="CDD" id="cd01741">
    <property type="entry name" value="GATase1_1"/>
    <property type="match status" value="1"/>
</dbReference>
<dbReference type="Gene3D" id="3.40.50.880">
    <property type="match status" value="1"/>
</dbReference>
<name>A0A3S2VFQ5_9HYPH</name>
<dbReference type="InterPro" id="IPR044992">
    <property type="entry name" value="ChyE-like"/>
</dbReference>
<organism evidence="2 3">
    <name type="scientific">Methylobacterium oryzihabitans</name>
    <dbReference type="NCBI Taxonomy" id="2499852"/>
    <lineage>
        <taxon>Bacteria</taxon>
        <taxon>Pseudomonadati</taxon>
        <taxon>Pseudomonadota</taxon>
        <taxon>Alphaproteobacteria</taxon>
        <taxon>Hyphomicrobiales</taxon>
        <taxon>Methylobacteriaceae</taxon>
        <taxon>Methylobacterium</taxon>
    </lineage>
</organism>
<keyword evidence="3" id="KW-1185">Reference proteome</keyword>
<dbReference type="OrthoDB" id="9813383at2"/>
<gene>
    <name evidence="2" type="ORF">EOE48_02465</name>
</gene>
<feature type="domain" description="Glutamine amidotransferase" evidence="1">
    <location>
        <begin position="71"/>
        <end position="211"/>
    </location>
</feature>
<dbReference type="EMBL" id="SACP01000001">
    <property type="protein sequence ID" value="RVU21927.1"/>
    <property type="molecule type" value="Genomic_DNA"/>
</dbReference>
<dbReference type="Pfam" id="PF00117">
    <property type="entry name" value="GATase"/>
    <property type="match status" value="1"/>
</dbReference>